<evidence type="ECO:0008006" key="4">
    <source>
        <dbReference type="Google" id="ProtNLM"/>
    </source>
</evidence>
<feature type="non-terminal residue" evidence="2">
    <location>
        <position position="1"/>
    </location>
</feature>
<evidence type="ECO:0000313" key="2">
    <source>
        <dbReference type="EMBL" id="GMR45579.1"/>
    </source>
</evidence>
<name>A0AAN5CJJ4_9BILA</name>
<organism evidence="2 3">
    <name type="scientific">Pristionchus mayeri</name>
    <dbReference type="NCBI Taxonomy" id="1317129"/>
    <lineage>
        <taxon>Eukaryota</taxon>
        <taxon>Metazoa</taxon>
        <taxon>Ecdysozoa</taxon>
        <taxon>Nematoda</taxon>
        <taxon>Chromadorea</taxon>
        <taxon>Rhabditida</taxon>
        <taxon>Rhabditina</taxon>
        <taxon>Diplogasteromorpha</taxon>
        <taxon>Diplogasteroidea</taxon>
        <taxon>Neodiplogasteridae</taxon>
        <taxon>Pristionchus</taxon>
    </lineage>
</organism>
<keyword evidence="1" id="KW-1133">Transmembrane helix</keyword>
<dbReference type="PANTHER" id="PTHR45830:SF15">
    <property type="entry name" value="SERPENTINE RECEPTOR, CLASS I"/>
    <property type="match status" value="1"/>
</dbReference>
<feature type="transmembrane region" description="Helical" evidence="1">
    <location>
        <begin position="110"/>
        <end position="126"/>
    </location>
</feature>
<dbReference type="Proteomes" id="UP001328107">
    <property type="component" value="Unassembled WGS sequence"/>
</dbReference>
<evidence type="ECO:0000313" key="3">
    <source>
        <dbReference type="Proteomes" id="UP001328107"/>
    </source>
</evidence>
<comment type="caution">
    <text evidence="2">The sequence shown here is derived from an EMBL/GenBank/DDBJ whole genome shotgun (WGS) entry which is preliminary data.</text>
</comment>
<protein>
    <recommendedName>
        <fullName evidence="4">G protein-coupled receptor</fullName>
    </recommendedName>
</protein>
<gene>
    <name evidence="2" type="ORF">PMAYCL1PPCAC_15774</name>
</gene>
<dbReference type="EMBL" id="BTRK01000004">
    <property type="protein sequence ID" value="GMR45579.1"/>
    <property type="molecule type" value="Genomic_DNA"/>
</dbReference>
<feature type="transmembrane region" description="Helical" evidence="1">
    <location>
        <begin position="53"/>
        <end position="73"/>
    </location>
</feature>
<sequence>IGHIINEWYLSIVFRPYFIFPYDAIYCDGPICRMGLPNRLLIFFEYFFSRWQIVLSIVNIFSVLLIILGWAFFARDCDDASTIMEEGEIQWLMRRGGTIFMFGRSGSPQYFQFVLFTIFSQIIILVKKIRKVTFYGPEKPFFLL</sequence>
<keyword evidence="3" id="KW-1185">Reference proteome</keyword>
<accession>A0AAN5CJJ4</accession>
<keyword evidence="1" id="KW-0812">Transmembrane</keyword>
<evidence type="ECO:0000256" key="1">
    <source>
        <dbReference type="SAM" id="Phobius"/>
    </source>
</evidence>
<keyword evidence="1" id="KW-0472">Membrane</keyword>
<dbReference type="PANTHER" id="PTHR45830">
    <property type="entry name" value="SERPENTINE RECEPTOR, CLASS I"/>
    <property type="match status" value="1"/>
</dbReference>
<dbReference type="AlphaFoldDB" id="A0AAN5CJJ4"/>
<reference evidence="3" key="1">
    <citation type="submission" date="2022-10" db="EMBL/GenBank/DDBJ databases">
        <title>Genome assembly of Pristionchus species.</title>
        <authorList>
            <person name="Yoshida K."/>
            <person name="Sommer R.J."/>
        </authorList>
    </citation>
    <scope>NUCLEOTIDE SEQUENCE [LARGE SCALE GENOMIC DNA]</scope>
    <source>
        <strain evidence="3">RS5460</strain>
    </source>
</reference>
<proteinExistence type="predicted"/>